<accession>A0A7H0H812</accession>
<evidence type="ECO:0000256" key="4">
    <source>
        <dbReference type="ARBA" id="ARBA00022448"/>
    </source>
</evidence>
<dbReference type="InterPro" id="IPR035968">
    <property type="entry name" value="ATP_synth_F1_ATPase_gsu"/>
</dbReference>
<dbReference type="CDD" id="cd12151">
    <property type="entry name" value="F1-ATPase_gamma"/>
    <property type="match status" value="1"/>
</dbReference>
<dbReference type="NCBIfam" id="TIGR01146">
    <property type="entry name" value="ATPsyn_F1gamma"/>
    <property type="match status" value="1"/>
</dbReference>
<dbReference type="GO" id="GO:0005524">
    <property type="term" value="F:ATP binding"/>
    <property type="evidence" value="ECO:0007669"/>
    <property type="project" value="UniProtKB-UniRule"/>
</dbReference>
<keyword evidence="10" id="KW-1003">Cell membrane</keyword>
<evidence type="ECO:0000256" key="8">
    <source>
        <dbReference type="ARBA" id="ARBA00023196"/>
    </source>
</evidence>
<evidence type="ECO:0000256" key="10">
    <source>
        <dbReference type="HAMAP-Rule" id="MF_00815"/>
    </source>
</evidence>
<keyword evidence="7 10" id="KW-0472">Membrane</keyword>
<reference evidence="11 12" key="1">
    <citation type="submission" date="2020-08" db="EMBL/GenBank/DDBJ databases">
        <title>Genome sequence of Tessaracoccus defluvii JCM 17540T.</title>
        <authorList>
            <person name="Hyun D.-W."/>
            <person name="Bae J.-W."/>
        </authorList>
    </citation>
    <scope>NUCLEOTIDE SEQUENCE [LARGE SCALE GENOMIC DNA]</scope>
    <source>
        <strain evidence="11 12">JCM 17540</strain>
    </source>
</reference>
<evidence type="ECO:0000256" key="9">
    <source>
        <dbReference type="ARBA" id="ARBA00023310"/>
    </source>
</evidence>
<dbReference type="EMBL" id="CP060789">
    <property type="protein sequence ID" value="QNP56678.1"/>
    <property type="molecule type" value="Genomic_DNA"/>
</dbReference>
<dbReference type="Gene3D" id="3.40.1380.10">
    <property type="match status" value="1"/>
</dbReference>
<dbReference type="GO" id="GO:0046933">
    <property type="term" value="F:proton-transporting ATP synthase activity, rotational mechanism"/>
    <property type="evidence" value="ECO:0007669"/>
    <property type="project" value="UniProtKB-UniRule"/>
</dbReference>
<protein>
    <recommendedName>
        <fullName evidence="10">ATP synthase gamma chain</fullName>
    </recommendedName>
    <alternativeName>
        <fullName evidence="10">ATP synthase F1 sector gamma subunit</fullName>
    </alternativeName>
    <alternativeName>
        <fullName evidence="10">F-ATPase gamma subunit</fullName>
    </alternativeName>
</protein>
<evidence type="ECO:0000256" key="3">
    <source>
        <dbReference type="ARBA" id="ARBA00007681"/>
    </source>
</evidence>
<evidence type="ECO:0000256" key="5">
    <source>
        <dbReference type="ARBA" id="ARBA00022781"/>
    </source>
</evidence>
<keyword evidence="9 10" id="KW-0066">ATP synthesis</keyword>
<dbReference type="KEGG" id="tdf:H9L22_04615"/>
<comment type="similarity">
    <text evidence="3 10">Belongs to the ATPase gamma chain family.</text>
</comment>
<comment type="subunit">
    <text evidence="10">F-type ATPases have 2 components, CF(1) - the catalytic core - and CF(0) - the membrane proton channel. CF(1) has five subunits: alpha(3), beta(3), gamma(1), delta(1), epsilon(1). CF(0) has three main subunits: a, b and c.</text>
</comment>
<dbReference type="PANTHER" id="PTHR11693">
    <property type="entry name" value="ATP SYNTHASE GAMMA CHAIN"/>
    <property type="match status" value="1"/>
</dbReference>
<dbReference type="GO" id="GO:0005886">
    <property type="term" value="C:plasma membrane"/>
    <property type="evidence" value="ECO:0007669"/>
    <property type="project" value="UniProtKB-SubCell"/>
</dbReference>
<keyword evidence="4 10" id="KW-0813">Transport</keyword>
<evidence type="ECO:0000256" key="1">
    <source>
        <dbReference type="ARBA" id="ARBA00003456"/>
    </source>
</evidence>
<dbReference type="SUPFAM" id="SSF52943">
    <property type="entry name" value="ATP synthase (F1-ATPase), gamma subunit"/>
    <property type="match status" value="1"/>
</dbReference>
<dbReference type="NCBIfam" id="NF004145">
    <property type="entry name" value="PRK05621.1-2"/>
    <property type="match status" value="1"/>
</dbReference>
<dbReference type="Gene3D" id="1.10.287.80">
    <property type="entry name" value="ATP synthase, gamma subunit, helix hairpin domain"/>
    <property type="match status" value="2"/>
</dbReference>
<dbReference type="AlphaFoldDB" id="A0A7H0H812"/>
<evidence type="ECO:0000256" key="7">
    <source>
        <dbReference type="ARBA" id="ARBA00023136"/>
    </source>
</evidence>
<dbReference type="Proteomes" id="UP000516117">
    <property type="component" value="Chromosome"/>
</dbReference>
<keyword evidence="12" id="KW-1185">Reference proteome</keyword>
<evidence type="ECO:0000256" key="2">
    <source>
        <dbReference type="ARBA" id="ARBA00004170"/>
    </source>
</evidence>
<evidence type="ECO:0000256" key="6">
    <source>
        <dbReference type="ARBA" id="ARBA00023065"/>
    </source>
</evidence>
<dbReference type="InterPro" id="IPR023632">
    <property type="entry name" value="ATP_synth_F1_gsu_CS"/>
</dbReference>
<evidence type="ECO:0000313" key="12">
    <source>
        <dbReference type="Proteomes" id="UP000516117"/>
    </source>
</evidence>
<dbReference type="PROSITE" id="PS00153">
    <property type="entry name" value="ATPASE_GAMMA"/>
    <property type="match status" value="1"/>
</dbReference>
<dbReference type="PANTHER" id="PTHR11693:SF22">
    <property type="entry name" value="ATP SYNTHASE SUBUNIT GAMMA, MITOCHONDRIAL"/>
    <property type="match status" value="1"/>
</dbReference>
<name>A0A7H0H812_9ACTN</name>
<dbReference type="InterPro" id="IPR000131">
    <property type="entry name" value="ATP_synth_F1_gsu"/>
</dbReference>
<comment type="subcellular location">
    <subcellularLocation>
        <location evidence="10">Cell membrane</location>
        <topology evidence="10">Peripheral membrane protein</topology>
    </subcellularLocation>
    <subcellularLocation>
        <location evidence="2">Membrane</location>
        <topology evidence="2">Peripheral membrane protein</topology>
    </subcellularLocation>
</comment>
<organism evidence="11 12">
    <name type="scientific">Tessaracoccus defluvii</name>
    <dbReference type="NCBI Taxonomy" id="1285901"/>
    <lineage>
        <taxon>Bacteria</taxon>
        <taxon>Bacillati</taxon>
        <taxon>Actinomycetota</taxon>
        <taxon>Actinomycetes</taxon>
        <taxon>Propionibacteriales</taxon>
        <taxon>Propionibacteriaceae</taxon>
        <taxon>Tessaracoccus</taxon>
    </lineage>
</organism>
<proteinExistence type="inferred from homology"/>
<dbReference type="RefSeq" id="WP_187721778.1">
    <property type="nucleotide sequence ID" value="NZ_BAABBL010000002.1"/>
</dbReference>
<keyword evidence="5 10" id="KW-0375">Hydrogen ion transport</keyword>
<sequence>MASSLRELRQRKQSVSTTKKITRAMELIAASRIVKAQQVARAAVPYTLTLTRAVSALASVHDIEHPLLVDVENPKRSAILLITSDRGLAGAYSSNVIKAGEALRQKLMDEGQEVVQYVTGQKGVAYLDFRHREVEQKWTGFSDRPQYSDARAIADVLLEKFLLDTEQGGVDQLHIVNTAFVSMLTQTANARRLLPLVVTDAAAPVDPQPDEVIPYYDFEPNAKEVLDRLLPLFVANRIHTALLQSAASELASRQRAMKSATDNAQTLIEQLTREANQARQAEITQEITEIVGGASALSESAGNE</sequence>
<keyword evidence="8 10" id="KW-0139">CF(1)</keyword>
<evidence type="ECO:0000313" key="11">
    <source>
        <dbReference type="EMBL" id="QNP56678.1"/>
    </source>
</evidence>
<dbReference type="PRINTS" id="PR00126">
    <property type="entry name" value="ATPASEGAMMA"/>
</dbReference>
<dbReference type="GO" id="GO:0045259">
    <property type="term" value="C:proton-transporting ATP synthase complex"/>
    <property type="evidence" value="ECO:0007669"/>
    <property type="project" value="UniProtKB-KW"/>
</dbReference>
<keyword evidence="6 10" id="KW-0406">Ion transport</keyword>
<dbReference type="Pfam" id="PF00231">
    <property type="entry name" value="ATP-synt"/>
    <property type="match status" value="1"/>
</dbReference>
<dbReference type="GO" id="GO:0042777">
    <property type="term" value="P:proton motive force-driven plasma membrane ATP synthesis"/>
    <property type="evidence" value="ECO:0007669"/>
    <property type="project" value="UniProtKB-UniRule"/>
</dbReference>
<dbReference type="HAMAP" id="MF_00815">
    <property type="entry name" value="ATP_synth_gamma_bact"/>
    <property type="match status" value="1"/>
</dbReference>
<comment type="function">
    <text evidence="1 10">Produces ATP from ADP in the presence of a proton gradient across the membrane. The gamma chain is believed to be important in regulating ATPase activity and the flow of protons through the CF(0) complex.</text>
</comment>
<gene>
    <name evidence="10" type="primary">atpG</name>
    <name evidence="11" type="ORF">H9L22_04615</name>
</gene>